<protein>
    <submittedName>
        <fullName evidence="1">Uncharacterized protein</fullName>
    </submittedName>
</protein>
<evidence type="ECO:0000313" key="1">
    <source>
        <dbReference type="EMBL" id="KAJ7985304.1"/>
    </source>
</evidence>
<accession>A0ACC2F1S8</accession>
<keyword evidence="2" id="KW-1185">Reference proteome</keyword>
<gene>
    <name evidence="1" type="ORF">DPEC_G00350690</name>
</gene>
<name>A0ACC2F1S8_DALPE</name>
<evidence type="ECO:0000313" key="2">
    <source>
        <dbReference type="Proteomes" id="UP001157502"/>
    </source>
</evidence>
<dbReference type="Proteomes" id="UP001157502">
    <property type="component" value="Chromosome 36"/>
</dbReference>
<organism evidence="1 2">
    <name type="scientific">Dallia pectoralis</name>
    <name type="common">Alaska blackfish</name>
    <dbReference type="NCBI Taxonomy" id="75939"/>
    <lineage>
        <taxon>Eukaryota</taxon>
        <taxon>Metazoa</taxon>
        <taxon>Chordata</taxon>
        <taxon>Craniata</taxon>
        <taxon>Vertebrata</taxon>
        <taxon>Euteleostomi</taxon>
        <taxon>Actinopterygii</taxon>
        <taxon>Neopterygii</taxon>
        <taxon>Teleostei</taxon>
        <taxon>Protacanthopterygii</taxon>
        <taxon>Esociformes</taxon>
        <taxon>Umbridae</taxon>
        <taxon>Dallia</taxon>
    </lineage>
</organism>
<sequence>MTNSTCRRRRGNREHSPEDHAEGVWLGGGLSMTGNEIEWGCGGGSGKEKPVPGHKAVDGEGKWMARPVWETNYGQIQFGLPLEPSVFLSILKSLPRQEKEQLLLCFTATRITGTGTDGAKKWRKVMWMNESFRNMFREVRAARALLSVRCSRTLTDYASARTQYEAVSSLPDSETAVCRIRSSSDDMLQVDSRSSQGSIEKYISGGHLTELSRLLSGSSLNQDYTAATYMPEGGPILRPGVYHGACNLPGQPQQSPECSERYTPSTSDGANPMHTLPGTRQASTVRSHFAGFKMKSAYPREGGNTI</sequence>
<proteinExistence type="predicted"/>
<dbReference type="EMBL" id="CM055763">
    <property type="protein sequence ID" value="KAJ7985304.1"/>
    <property type="molecule type" value="Genomic_DNA"/>
</dbReference>
<comment type="caution">
    <text evidence="1">The sequence shown here is derived from an EMBL/GenBank/DDBJ whole genome shotgun (WGS) entry which is preliminary data.</text>
</comment>
<reference evidence="1" key="1">
    <citation type="submission" date="2021-05" db="EMBL/GenBank/DDBJ databases">
        <authorList>
            <person name="Pan Q."/>
            <person name="Jouanno E."/>
            <person name="Zahm M."/>
            <person name="Klopp C."/>
            <person name="Cabau C."/>
            <person name="Louis A."/>
            <person name="Berthelot C."/>
            <person name="Parey E."/>
            <person name="Roest Crollius H."/>
            <person name="Montfort J."/>
            <person name="Robinson-Rechavi M."/>
            <person name="Bouchez O."/>
            <person name="Lampietro C."/>
            <person name="Lopez Roques C."/>
            <person name="Donnadieu C."/>
            <person name="Postlethwait J."/>
            <person name="Bobe J."/>
            <person name="Dillon D."/>
            <person name="Chandos A."/>
            <person name="von Hippel F."/>
            <person name="Guiguen Y."/>
        </authorList>
    </citation>
    <scope>NUCLEOTIDE SEQUENCE</scope>
    <source>
        <strain evidence="1">YG-Jan2019</strain>
    </source>
</reference>